<organism evidence="1 2">
    <name type="scientific">Bacillus mesophilum</name>
    <dbReference type="NCBI Taxonomy" id="1071718"/>
    <lineage>
        <taxon>Bacteria</taxon>
        <taxon>Bacillati</taxon>
        <taxon>Bacillota</taxon>
        <taxon>Bacilli</taxon>
        <taxon>Bacillales</taxon>
        <taxon>Bacillaceae</taxon>
        <taxon>Bacillus</taxon>
    </lineage>
</organism>
<dbReference type="RefSeq" id="WP_151573601.1">
    <property type="nucleotide sequence ID" value="NZ_WBOT01000002.1"/>
</dbReference>
<dbReference type="OrthoDB" id="2927054at2"/>
<dbReference type="AlphaFoldDB" id="A0A7V7RNX4"/>
<comment type="caution">
    <text evidence="1">The sequence shown here is derived from an EMBL/GenBank/DDBJ whole genome shotgun (WGS) entry which is preliminary data.</text>
</comment>
<dbReference type="Proteomes" id="UP000441354">
    <property type="component" value="Unassembled WGS sequence"/>
</dbReference>
<proteinExistence type="predicted"/>
<evidence type="ECO:0000313" key="1">
    <source>
        <dbReference type="EMBL" id="KAB2334287.1"/>
    </source>
</evidence>
<evidence type="ECO:0000313" key="2">
    <source>
        <dbReference type="Proteomes" id="UP000441354"/>
    </source>
</evidence>
<protein>
    <submittedName>
        <fullName evidence="1">Uncharacterized protein</fullName>
    </submittedName>
</protein>
<keyword evidence="2" id="KW-1185">Reference proteome</keyword>
<name>A0A7V7RNX4_9BACI</name>
<accession>A0A7V7RNX4</accession>
<gene>
    <name evidence="1" type="ORF">F7732_09460</name>
</gene>
<sequence length="67" mass="8153">MTVREIYSEALLNDLYGLQIFIRFLVYEKGVIKLEDDGEKLTFYMQDQFQTKMNEYLIEYEEREKNG</sequence>
<dbReference type="EMBL" id="WBOT01000002">
    <property type="protein sequence ID" value="KAB2334287.1"/>
    <property type="molecule type" value="Genomic_DNA"/>
</dbReference>
<reference evidence="1 2" key="1">
    <citation type="journal article" date="2014" name="Arch. Microbiol.">
        <title>Bacillus mesophilum sp. nov., strain IITR-54T, a novel 4-chlorobiphenyl dechlorinating bacterium.</title>
        <authorList>
            <person name="Manickam N."/>
            <person name="Singh N.K."/>
            <person name="Bajaj A."/>
            <person name="Kumar R.M."/>
            <person name="Kaur G."/>
            <person name="Kaur N."/>
            <person name="Bala M."/>
            <person name="Kumar A."/>
            <person name="Mayilraj S."/>
        </authorList>
    </citation>
    <scope>NUCLEOTIDE SEQUENCE [LARGE SCALE GENOMIC DNA]</scope>
    <source>
        <strain evidence="1 2">IITR-54</strain>
    </source>
</reference>